<dbReference type="EMBL" id="KN825011">
    <property type="protein sequence ID" value="KIK95978.1"/>
    <property type="molecule type" value="Genomic_DNA"/>
</dbReference>
<dbReference type="Proteomes" id="UP000054538">
    <property type="component" value="Unassembled WGS sequence"/>
</dbReference>
<gene>
    <name evidence="1" type="ORF">PAXRUDRAFT_344646</name>
</gene>
<dbReference type="InParanoid" id="A0A0D0DS04"/>
<name>A0A0D0DS04_9AGAM</name>
<evidence type="ECO:0000313" key="1">
    <source>
        <dbReference type="EMBL" id="KIK95978.1"/>
    </source>
</evidence>
<proteinExistence type="predicted"/>
<protein>
    <submittedName>
        <fullName evidence="1">Unplaced genomic scaffold scaffold_189, whole genome shotgun sequence</fullName>
    </submittedName>
</protein>
<dbReference type="HOGENOM" id="CLU_2015980_0_0_1"/>
<dbReference type="AlphaFoldDB" id="A0A0D0DS04"/>
<organism evidence="1 2">
    <name type="scientific">Paxillus rubicundulus Ve08.2h10</name>
    <dbReference type="NCBI Taxonomy" id="930991"/>
    <lineage>
        <taxon>Eukaryota</taxon>
        <taxon>Fungi</taxon>
        <taxon>Dikarya</taxon>
        <taxon>Basidiomycota</taxon>
        <taxon>Agaricomycotina</taxon>
        <taxon>Agaricomycetes</taxon>
        <taxon>Agaricomycetidae</taxon>
        <taxon>Boletales</taxon>
        <taxon>Paxilineae</taxon>
        <taxon>Paxillaceae</taxon>
        <taxon>Paxillus</taxon>
    </lineage>
</organism>
<keyword evidence="2" id="KW-1185">Reference proteome</keyword>
<accession>A0A0D0DS04</accession>
<reference evidence="1 2" key="1">
    <citation type="submission" date="2014-04" db="EMBL/GenBank/DDBJ databases">
        <authorList>
            <consortium name="DOE Joint Genome Institute"/>
            <person name="Kuo A."/>
            <person name="Kohler A."/>
            <person name="Jargeat P."/>
            <person name="Nagy L.G."/>
            <person name="Floudas D."/>
            <person name="Copeland A."/>
            <person name="Barry K.W."/>
            <person name="Cichocki N."/>
            <person name="Veneault-Fourrey C."/>
            <person name="LaButti K."/>
            <person name="Lindquist E.A."/>
            <person name="Lipzen A."/>
            <person name="Lundell T."/>
            <person name="Morin E."/>
            <person name="Murat C."/>
            <person name="Sun H."/>
            <person name="Tunlid A."/>
            <person name="Henrissat B."/>
            <person name="Grigoriev I.V."/>
            <person name="Hibbett D.S."/>
            <person name="Martin F."/>
            <person name="Nordberg H.P."/>
            <person name="Cantor M.N."/>
            <person name="Hua S.X."/>
        </authorList>
    </citation>
    <scope>NUCLEOTIDE SEQUENCE [LARGE SCALE GENOMIC DNA]</scope>
    <source>
        <strain evidence="1 2">Ve08.2h10</strain>
    </source>
</reference>
<reference evidence="2" key="2">
    <citation type="submission" date="2015-01" db="EMBL/GenBank/DDBJ databases">
        <title>Evolutionary Origins and Diversification of the Mycorrhizal Mutualists.</title>
        <authorList>
            <consortium name="DOE Joint Genome Institute"/>
            <consortium name="Mycorrhizal Genomics Consortium"/>
            <person name="Kohler A."/>
            <person name="Kuo A."/>
            <person name="Nagy L.G."/>
            <person name="Floudas D."/>
            <person name="Copeland A."/>
            <person name="Barry K.W."/>
            <person name="Cichocki N."/>
            <person name="Veneault-Fourrey C."/>
            <person name="LaButti K."/>
            <person name="Lindquist E.A."/>
            <person name="Lipzen A."/>
            <person name="Lundell T."/>
            <person name="Morin E."/>
            <person name="Murat C."/>
            <person name="Riley R."/>
            <person name="Ohm R."/>
            <person name="Sun H."/>
            <person name="Tunlid A."/>
            <person name="Henrissat B."/>
            <person name="Grigoriev I.V."/>
            <person name="Hibbett D.S."/>
            <person name="Martin F."/>
        </authorList>
    </citation>
    <scope>NUCLEOTIDE SEQUENCE [LARGE SCALE GENOMIC DNA]</scope>
    <source>
        <strain evidence="2">Ve08.2h10</strain>
    </source>
</reference>
<sequence length="123" mass="14313">MMHDIWLLTRRRKVTRHRTPPSHVFHHPRKLLGVKICTAQHDFTRTGKWAPEESFRQFATRELGINFDLVAFIIQSFRYSQGGKDSGHRRVGLGKGNSRLLRQTKPATAISVPGIWKFRNPLR</sequence>
<evidence type="ECO:0000313" key="2">
    <source>
        <dbReference type="Proteomes" id="UP000054538"/>
    </source>
</evidence>